<dbReference type="Gene3D" id="3.80.10.10">
    <property type="entry name" value="Ribonuclease Inhibitor"/>
    <property type="match status" value="1"/>
</dbReference>
<accession>A0A0D9WYJ6</accession>
<evidence type="ECO:0000259" key="1">
    <source>
        <dbReference type="Pfam" id="PF24758"/>
    </source>
</evidence>
<dbReference type="Pfam" id="PF24758">
    <property type="entry name" value="LRR_At5g56370"/>
    <property type="match status" value="1"/>
</dbReference>
<dbReference type="HOGENOM" id="CLU_1099878_0_0_1"/>
<reference evidence="2 3" key="1">
    <citation type="submission" date="2012-08" db="EMBL/GenBank/DDBJ databases">
        <title>Oryza genome evolution.</title>
        <authorList>
            <person name="Wing R.A."/>
        </authorList>
    </citation>
    <scope>NUCLEOTIDE SEQUENCE</scope>
</reference>
<dbReference type="InterPro" id="IPR032675">
    <property type="entry name" value="LRR_dom_sf"/>
</dbReference>
<dbReference type="InterPro" id="IPR053772">
    <property type="entry name" value="At1g61320/At1g61330-like"/>
</dbReference>
<dbReference type="Gramene" id="LPERR07G11230.1">
    <property type="protein sequence ID" value="LPERR07G11230.1"/>
    <property type="gene ID" value="LPERR07G11230"/>
</dbReference>
<reference evidence="2" key="3">
    <citation type="submission" date="2015-04" db="UniProtKB">
        <authorList>
            <consortium name="EnsemblPlants"/>
        </authorList>
    </citation>
    <scope>IDENTIFICATION</scope>
</reference>
<dbReference type="EnsemblPlants" id="LPERR07G11230.1">
    <property type="protein sequence ID" value="LPERR07G11230.1"/>
    <property type="gene ID" value="LPERR07G11230"/>
</dbReference>
<dbReference type="SUPFAM" id="SSF52047">
    <property type="entry name" value="RNI-like"/>
    <property type="match status" value="1"/>
</dbReference>
<proteinExistence type="predicted"/>
<dbReference type="AlphaFoldDB" id="A0A0D9WYJ6"/>
<dbReference type="InterPro" id="IPR055411">
    <property type="entry name" value="LRR_FXL15/At3g58940/PEG3-like"/>
</dbReference>
<reference evidence="3" key="2">
    <citation type="submission" date="2013-12" db="EMBL/GenBank/DDBJ databases">
        <authorList>
            <person name="Yu Y."/>
            <person name="Lee S."/>
            <person name="de Baynast K."/>
            <person name="Wissotski M."/>
            <person name="Liu L."/>
            <person name="Talag J."/>
            <person name="Goicoechea J."/>
            <person name="Angelova A."/>
            <person name="Jetty R."/>
            <person name="Kudrna D."/>
            <person name="Golser W."/>
            <person name="Rivera L."/>
            <person name="Zhang J."/>
            <person name="Wing R."/>
        </authorList>
    </citation>
    <scope>NUCLEOTIDE SEQUENCE</scope>
</reference>
<dbReference type="PANTHER" id="PTHR34145:SF28">
    <property type="entry name" value="F-BOX DOMAIN-CONTAINING PROTEIN"/>
    <property type="match status" value="1"/>
</dbReference>
<keyword evidence="3" id="KW-1185">Reference proteome</keyword>
<dbReference type="PANTHER" id="PTHR34145">
    <property type="entry name" value="OS02G0105600 PROTEIN"/>
    <property type="match status" value="1"/>
</dbReference>
<dbReference type="Proteomes" id="UP000032180">
    <property type="component" value="Chromosome 7"/>
</dbReference>
<name>A0A0D9WYJ6_9ORYZ</name>
<evidence type="ECO:0000313" key="3">
    <source>
        <dbReference type="Proteomes" id="UP000032180"/>
    </source>
</evidence>
<feature type="domain" description="F-box/LRR-repeat protein 15/At3g58940/PEG3-like LRR" evidence="1">
    <location>
        <begin position="56"/>
        <end position="250"/>
    </location>
</feature>
<sequence length="253" mass="28352">MDRSKQAKVKSNCAVKSDRLSSLPLEGKKNYHDAFGRWMLMLSLKSPSSISIGLTSAPKYRIPSCLFSISDLENLDIKNCIINLPQLFKGFECLTVLDLENFSSTDSDIEKLISCCPELSALILKSFEGISCLNIRAPELENLVVDGKFNDLHLDAPNLENADVTLHKGEAYQSVPLVHGGKSYLKQAFGSLSNIETLVINGYLLTYLSKGCILTNMFPVFDHLEMISLEICFWDQREILTTISLFQNYPQRT</sequence>
<organism evidence="2 3">
    <name type="scientific">Leersia perrieri</name>
    <dbReference type="NCBI Taxonomy" id="77586"/>
    <lineage>
        <taxon>Eukaryota</taxon>
        <taxon>Viridiplantae</taxon>
        <taxon>Streptophyta</taxon>
        <taxon>Embryophyta</taxon>
        <taxon>Tracheophyta</taxon>
        <taxon>Spermatophyta</taxon>
        <taxon>Magnoliopsida</taxon>
        <taxon>Liliopsida</taxon>
        <taxon>Poales</taxon>
        <taxon>Poaceae</taxon>
        <taxon>BOP clade</taxon>
        <taxon>Oryzoideae</taxon>
        <taxon>Oryzeae</taxon>
        <taxon>Oryzinae</taxon>
        <taxon>Leersia</taxon>
    </lineage>
</organism>
<evidence type="ECO:0000313" key="2">
    <source>
        <dbReference type="EnsemblPlants" id="LPERR07G11230.1"/>
    </source>
</evidence>
<dbReference type="STRING" id="77586.A0A0D9WYJ6"/>
<dbReference type="eggNOG" id="ENOG502QTI8">
    <property type="taxonomic scope" value="Eukaryota"/>
</dbReference>
<protein>
    <recommendedName>
        <fullName evidence="1">F-box/LRR-repeat protein 15/At3g58940/PEG3-like LRR domain-containing protein</fullName>
    </recommendedName>
</protein>